<dbReference type="GO" id="GO:0005789">
    <property type="term" value="C:endoplasmic reticulum membrane"/>
    <property type="evidence" value="ECO:0007669"/>
    <property type="project" value="UniProtKB-SubCell"/>
</dbReference>
<dbReference type="PANTHER" id="PTHR12317:SF0">
    <property type="entry name" value="ACYLTRANSFERASE"/>
    <property type="match status" value="1"/>
</dbReference>
<comment type="pathway">
    <text evidence="2">Glycerolipid metabolism; triacylglycerol biosynthesis.</text>
</comment>
<dbReference type="AlphaFoldDB" id="W7TTN1"/>
<comment type="similarity">
    <text evidence="4 14">Belongs to the diacylglycerol acyltransferase family.</text>
</comment>
<evidence type="ECO:0000313" key="15">
    <source>
        <dbReference type="EMBL" id="EWM23699.1"/>
    </source>
</evidence>
<keyword evidence="9 14" id="KW-0256">Endoplasmic reticulum</keyword>
<evidence type="ECO:0000256" key="6">
    <source>
        <dbReference type="ARBA" id="ARBA00022679"/>
    </source>
</evidence>
<dbReference type="Pfam" id="PF03982">
    <property type="entry name" value="DAGAT"/>
    <property type="match status" value="1"/>
</dbReference>
<evidence type="ECO:0000256" key="10">
    <source>
        <dbReference type="ARBA" id="ARBA00022989"/>
    </source>
</evidence>
<keyword evidence="12 14" id="KW-0472">Membrane</keyword>
<keyword evidence="10 14" id="KW-1133">Transmembrane helix</keyword>
<sequence length="470" mass="52712">MTFKVWHFANKIRIFTIACSLQYHGSLLLMLLLLLLLLLLNKESHSRRDVARIHKQEQTVGVRTPVQGSDCLQLLNAQLWVLRLQVRTIRLLDELILASTRPDMACDVERVSSSTTSGPSVNLSRSTAPATNMPGTPIVVRPDPCPPGLWGRLQTWGAVLFLALMASSLYLVVASALYIVIGLGVLGHRVLPSILLGVWVGQALIPVKKLHQNPAAIKRSWLFREMTNYFEMTLVMEEKLDTRKLYMFAQHPHGILPLCPVLSAYFVSDVVPGGKIFCLIHSGIFHLPIVRFFMGEWGALTADKESVAKARQEGEHCSIVVGGVAEMFLQSKCKEQVQLRKGFIREALRNGYDIVPMFHYGATRMYRFIGSASFWRSLSSYLPFPFFLVGGRGSGLTLVPKRVHLVTVVGSPMNIAALYGAPAGQPVPEPDPAKVDEIYDKWKKKVACMYYRHRPKWETRDIDFIESSRA</sequence>
<proteinExistence type="inferred from homology"/>
<keyword evidence="8" id="KW-0319">Glycerol metabolism</keyword>
<dbReference type="Proteomes" id="UP000019335">
    <property type="component" value="Chromosome 16"/>
</dbReference>
<evidence type="ECO:0000256" key="1">
    <source>
        <dbReference type="ARBA" id="ARBA00004477"/>
    </source>
</evidence>
<evidence type="ECO:0000256" key="8">
    <source>
        <dbReference type="ARBA" id="ARBA00022798"/>
    </source>
</evidence>
<comment type="caution">
    <text evidence="15">The sequence shown here is derived from an EMBL/GenBank/DDBJ whole genome shotgun (WGS) entry which is preliminary data.</text>
</comment>
<reference evidence="15 16" key="1">
    <citation type="journal article" date="2014" name="Mol. Plant">
        <title>Chromosome Scale Genome Assembly and Transcriptome Profiling of Nannochloropsis gaditana in Nitrogen Depletion.</title>
        <authorList>
            <person name="Corteggiani Carpinelli E."/>
            <person name="Telatin A."/>
            <person name="Vitulo N."/>
            <person name="Forcato C."/>
            <person name="D'Angelo M."/>
            <person name="Schiavon R."/>
            <person name="Vezzi A."/>
            <person name="Giacometti G.M."/>
            <person name="Morosinotto T."/>
            <person name="Valle G."/>
        </authorList>
    </citation>
    <scope>NUCLEOTIDE SEQUENCE [LARGE SCALE GENOMIC DNA]</scope>
    <source>
        <strain evidence="15 16">B-31</strain>
    </source>
</reference>
<evidence type="ECO:0000256" key="9">
    <source>
        <dbReference type="ARBA" id="ARBA00022824"/>
    </source>
</evidence>
<keyword evidence="16" id="KW-1185">Reference proteome</keyword>
<dbReference type="GO" id="GO:0019432">
    <property type="term" value="P:triglyceride biosynthetic process"/>
    <property type="evidence" value="ECO:0007669"/>
    <property type="project" value="TreeGrafter"/>
</dbReference>
<evidence type="ECO:0000256" key="7">
    <source>
        <dbReference type="ARBA" id="ARBA00022692"/>
    </source>
</evidence>
<dbReference type="EMBL" id="AZIL01001543">
    <property type="protein sequence ID" value="EWM23699.1"/>
    <property type="molecule type" value="Genomic_DNA"/>
</dbReference>
<keyword evidence="13 15" id="KW-0012">Acyltransferase</keyword>
<dbReference type="GO" id="GO:0006071">
    <property type="term" value="P:glycerol metabolic process"/>
    <property type="evidence" value="ECO:0007669"/>
    <property type="project" value="UniProtKB-KW"/>
</dbReference>
<feature type="transmembrane region" description="Helical" evidence="14">
    <location>
        <begin position="12"/>
        <end position="40"/>
    </location>
</feature>
<accession>W7TTN1</accession>
<evidence type="ECO:0000256" key="11">
    <source>
        <dbReference type="ARBA" id="ARBA00023098"/>
    </source>
</evidence>
<evidence type="ECO:0000256" key="13">
    <source>
        <dbReference type="ARBA" id="ARBA00023315"/>
    </source>
</evidence>
<keyword evidence="11" id="KW-0443">Lipid metabolism</keyword>
<dbReference type="InterPro" id="IPR007130">
    <property type="entry name" value="DAGAT"/>
</dbReference>
<evidence type="ECO:0000313" key="16">
    <source>
        <dbReference type="Proteomes" id="UP000019335"/>
    </source>
</evidence>
<name>W7TTN1_9STRA</name>
<comment type="subcellular location">
    <subcellularLocation>
        <location evidence="1 14">Endoplasmic reticulum membrane</location>
        <topology evidence="1 14">Multi-pass membrane protein</topology>
    </subcellularLocation>
</comment>
<dbReference type="EC" id="2.3.1.-" evidence="14"/>
<protein>
    <recommendedName>
        <fullName evidence="14">Acyltransferase</fullName>
        <ecNumber evidence="14">2.3.1.-</ecNumber>
    </recommendedName>
</protein>
<keyword evidence="6 14" id="KW-0808">Transferase</keyword>
<gene>
    <name evidence="15" type="ORF">Naga_100030g42</name>
</gene>
<organism evidence="15 16">
    <name type="scientific">Nannochloropsis gaditana</name>
    <dbReference type="NCBI Taxonomy" id="72520"/>
    <lineage>
        <taxon>Eukaryota</taxon>
        <taxon>Sar</taxon>
        <taxon>Stramenopiles</taxon>
        <taxon>Ochrophyta</taxon>
        <taxon>Eustigmatophyceae</taxon>
        <taxon>Eustigmatales</taxon>
        <taxon>Monodopsidaceae</taxon>
        <taxon>Nannochloropsis</taxon>
    </lineage>
</organism>
<evidence type="ECO:0000256" key="2">
    <source>
        <dbReference type="ARBA" id="ARBA00004771"/>
    </source>
</evidence>
<evidence type="ECO:0000256" key="4">
    <source>
        <dbReference type="ARBA" id="ARBA00005420"/>
    </source>
</evidence>
<evidence type="ECO:0000256" key="5">
    <source>
        <dbReference type="ARBA" id="ARBA00022516"/>
    </source>
</evidence>
<evidence type="ECO:0000256" key="3">
    <source>
        <dbReference type="ARBA" id="ARBA00005189"/>
    </source>
</evidence>
<dbReference type="PANTHER" id="PTHR12317">
    <property type="entry name" value="DIACYLGLYCEROL O-ACYLTRANSFERASE"/>
    <property type="match status" value="1"/>
</dbReference>
<evidence type="ECO:0000256" key="12">
    <source>
        <dbReference type="ARBA" id="ARBA00023136"/>
    </source>
</evidence>
<dbReference type="GO" id="GO:0004144">
    <property type="term" value="F:diacylglycerol O-acyltransferase activity"/>
    <property type="evidence" value="ECO:0007669"/>
    <property type="project" value="TreeGrafter"/>
</dbReference>
<dbReference type="OrthoDB" id="264532at2759"/>
<comment type="pathway">
    <text evidence="3">Lipid metabolism.</text>
</comment>
<keyword evidence="5" id="KW-0444">Lipid biosynthesis</keyword>
<feature type="transmembrane region" description="Helical" evidence="14">
    <location>
        <begin position="159"/>
        <end position="184"/>
    </location>
</feature>
<keyword evidence="7 14" id="KW-0812">Transmembrane</keyword>
<evidence type="ECO:0000256" key="14">
    <source>
        <dbReference type="RuleBase" id="RU367023"/>
    </source>
</evidence>